<dbReference type="InterPro" id="IPR029071">
    <property type="entry name" value="Ubiquitin-like_domsf"/>
</dbReference>
<dbReference type="CDD" id="cd17039">
    <property type="entry name" value="Ubl_ubiquitin_like"/>
    <property type="match status" value="1"/>
</dbReference>
<dbReference type="RefSeq" id="XP_068361006.1">
    <property type="nucleotide sequence ID" value="XM_068503327.1"/>
</dbReference>
<dbReference type="OrthoDB" id="10423675at2759"/>
<dbReference type="SUPFAM" id="SSF54236">
    <property type="entry name" value="Ubiquitin-like"/>
    <property type="match status" value="1"/>
</dbReference>
<proteinExistence type="predicted"/>
<organism evidence="1 2">
    <name type="scientific">Tritrichomonas foetus</name>
    <dbReference type="NCBI Taxonomy" id="1144522"/>
    <lineage>
        <taxon>Eukaryota</taxon>
        <taxon>Metamonada</taxon>
        <taxon>Parabasalia</taxon>
        <taxon>Tritrichomonadida</taxon>
        <taxon>Tritrichomonadidae</taxon>
        <taxon>Tritrichomonas</taxon>
    </lineage>
</organism>
<comment type="caution">
    <text evidence="1">The sequence shown here is derived from an EMBL/GenBank/DDBJ whole genome shotgun (WGS) entry which is preliminary data.</text>
</comment>
<name>A0A1J4KE15_9EUKA</name>
<accession>A0A1J4KE15</accession>
<evidence type="ECO:0000313" key="1">
    <source>
        <dbReference type="EMBL" id="OHT07870.1"/>
    </source>
</evidence>
<dbReference type="Proteomes" id="UP000179807">
    <property type="component" value="Unassembled WGS sequence"/>
</dbReference>
<evidence type="ECO:0008006" key="3">
    <source>
        <dbReference type="Google" id="ProtNLM"/>
    </source>
</evidence>
<evidence type="ECO:0000313" key="2">
    <source>
        <dbReference type="Proteomes" id="UP000179807"/>
    </source>
</evidence>
<dbReference type="AlphaFoldDB" id="A0A1J4KE15"/>
<protein>
    <recommendedName>
        <fullName evidence="3">Ubiquitin-like domain-containing protein</fullName>
    </recommendedName>
</protein>
<keyword evidence="2" id="KW-1185">Reference proteome</keyword>
<dbReference type="GeneID" id="94838031"/>
<reference evidence="1" key="1">
    <citation type="submission" date="2016-10" db="EMBL/GenBank/DDBJ databases">
        <authorList>
            <person name="Benchimol M."/>
            <person name="Almeida L.G."/>
            <person name="Vasconcelos A.T."/>
            <person name="Perreira-Neves A."/>
            <person name="Rosa I.A."/>
            <person name="Tasca T."/>
            <person name="Bogo M.R."/>
            <person name="de Souza W."/>
        </authorList>
    </citation>
    <scope>NUCLEOTIDE SEQUENCE [LARGE SCALE GENOMIC DNA]</scope>
    <source>
        <strain evidence="1">K</strain>
    </source>
</reference>
<sequence length="215" mass="24978">MKFLENTISITGEKTQAILKILKNQKTEKSFSIFHNHIILLFVIMSMIDTDSRIELMVCTPHQPVRVISARLSGQISALQSLWPENPKRFIYNGNQLLEGMTFHFYGIRDGDSIIALPKDTISDLHCSQWLCLSRDSDNFNEYMKWMLDPRTSGEAARLRDLHLWKIEKRPRIYMKMKGPFYSSDSNENEKSKNSLNVDFLPLNEPAEQALPILW</sequence>
<gene>
    <name evidence="1" type="ORF">TRFO_23727</name>
</gene>
<dbReference type="VEuPathDB" id="TrichDB:TRFO_23727"/>
<dbReference type="EMBL" id="MLAK01000683">
    <property type="protein sequence ID" value="OHT07870.1"/>
    <property type="molecule type" value="Genomic_DNA"/>
</dbReference>